<dbReference type="PROSITE" id="PS00421">
    <property type="entry name" value="TM4_1"/>
    <property type="match status" value="1"/>
</dbReference>
<keyword evidence="6" id="KW-1015">Disulfide bond</keyword>
<accession>A0A7R9LKP4</accession>
<feature type="transmembrane region" description="Helical" evidence="7">
    <location>
        <begin position="53"/>
        <end position="77"/>
    </location>
</feature>
<organism evidence="8">
    <name type="scientific">Oppiella nova</name>
    <dbReference type="NCBI Taxonomy" id="334625"/>
    <lineage>
        <taxon>Eukaryota</taxon>
        <taxon>Metazoa</taxon>
        <taxon>Ecdysozoa</taxon>
        <taxon>Arthropoda</taxon>
        <taxon>Chelicerata</taxon>
        <taxon>Arachnida</taxon>
        <taxon>Acari</taxon>
        <taxon>Acariformes</taxon>
        <taxon>Sarcoptiformes</taxon>
        <taxon>Oribatida</taxon>
        <taxon>Brachypylina</taxon>
        <taxon>Oppioidea</taxon>
        <taxon>Oppiidae</taxon>
        <taxon>Oppiella</taxon>
    </lineage>
</organism>
<dbReference type="Gene3D" id="1.10.1450.10">
    <property type="entry name" value="Tetraspanin"/>
    <property type="match status" value="1"/>
</dbReference>
<evidence type="ECO:0000256" key="1">
    <source>
        <dbReference type="ARBA" id="ARBA00004141"/>
    </source>
</evidence>
<dbReference type="EMBL" id="CAJPVJ010001367">
    <property type="protein sequence ID" value="CAG2164588.1"/>
    <property type="molecule type" value="Genomic_DNA"/>
</dbReference>
<evidence type="ECO:0000256" key="4">
    <source>
        <dbReference type="ARBA" id="ARBA00022989"/>
    </source>
</evidence>
<comment type="similarity">
    <text evidence="2 7">Belongs to the tetraspanin (TM4SF) family.</text>
</comment>
<dbReference type="AlphaFoldDB" id="A0A7R9LKP4"/>
<dbReference type="InterPro" id="IPR018499">
    <property type="entry name" value="Tetraspanin/Peripherin"/>
</dbReference>
<dbReference type="Proteomes" id="UP000728032">
    <property type="component" value="Unassembled WGS sequence"/>
</dbReference>
<evidence type="ECO:0000256" key="6">
    <source>
        <dbReference type="PIRSR" id="PIRSR002419-1"/>
    </source>
</evidence>
<evidence type="ECO:0000313" key="9">
    <source>
        <dbReference type="Proteomes" id="UP000728032"/>
    </source>
</evidence>
<evidence type="ECO:0000256" key="5">
    <source>
        <dbReference type="ARBA" id="ARBA00023136"/>
    </source>
</evidence>
<protein>
    <recommendedName>
        <fullName evidence="7">Tetraspanin</fullName>
    </recommendedName>
</protein>
<feature type="disulfide bond" evidence="6">
    <location>
        <begin position="150"/>
        <end position="186"/>
    </location>
</feature>
<sequence>MAVGCGGSVIKIVLFVFNFIWVLCGAAIIYLGVRVILKYTPDVTDVVKETPAYSAIVLLVAGGLILVVSFLGCCGAIRESYCMLNTYGGLVFLCLAAQGVGAYMAIKYNHDLEQYVNKGIKSALDAYKWELAEDEATNRAINEFQKQLQCCGGKDRYDWNGVYGKPEGLFPGSCCKDNASKVDGRCIESNTWDKGCTKALIDYMKLYLGSLGYIAIGVAVVEILIVISACCLSRDIKNKYATYSNPKARA</sequence>
<evidence type="ECO:0000256" key="3">
    <source>
        <dbReference type="ARBA" id="ARBA00022692"/>
    </source>
</evidence>
<dbReference type="InterPro" id="IPR008952">
    <property type="entry name" value="Tetraspanin_EC2_sf"/>
</dbReference>
<evidence type="ECO:0000256" key="2">
    <source>
        <dbReference type="ARBA" id="ARBA00006840"/>
    </source>
</evidence>
<gene>
    <name evidence="8" type="ORF">ONB1V03_LOCUS4139</name>
</gene>
<feature type="disulfide bond" evidence="6">
    <location>
        <begin position="151"/>
        <end position="174"/>
    </location>
</feature>
<feature type="transmembrane region" description="Helical" evidence="7">
    <location>
        <begin position="12"/>
        <end position="33"/>
    </location>
</feature>
<keyword evidence="4 7" id="KW-1133">Transmembrane helix</keyword>
<keyword evidence="5 7" id="KW-0472">Membrane</keyword>
<proteinExistence type="inferred from homology"/>
<dbReference type="InterPro" id="IPR000301">
    <property type="entry name" value="Tetraspanin_animals"/>
</dbReference>
<name>A0A7R9LKP4_9ACAR</name>
<dbReference type="PANTHER" id="PTHR19282:SF544">
    <property type="entry name" value="TETRASPANIN"/>
    <property type="match status" value="1"/>
</dbReference>
<dbReference type="PRINTS" id="PR00259">
    <property type="entry name" value="TMFOUR"/>
</dbReference>
<dbReference type="CDD" id="cd03127">
    <property type="entry name" value="tetraspanin_LEL"/>
    <property type="match status" value="1"/>
</dbReference>
<feature type="transmembrane region" description="Helical" evidence="7">
    <location>
        <begin position="84"/>
        <end position="106"/>
    </location>
</feature>
<keyword evidence="9" id="KW-1185">Reference proteome</keyword>
<comment type="subcellular location">
    <subcellularLocation>
        <location evidence="1 7">Membrane</location>
        <topology evidence="1 7">Multi-pass membrane protein</topology>
    </subcellularLocation>
</comment>
<evidence type="ECO:0000313" key="8">
    <source>
        <dbReference type="EMBL" id="CAD7643455.1"/>
    </source>
</evidence>
<dbReference type="GO" id="GO:0005886">
    <property type="term" value="C:plasma membrane"/>
    <property type="evidence" value="ECO:0007669"/>
    <property type="project" value="TreeGrafter"/>
</dbReference>
<dbReference type="OrthoDB" id="6512813at2759"/>
<keyword evidence="3 7" id="KW-0812">Transmembrane</keyword>
<evidence type="ECO:0000256" key="7">
    <source>
        <dbReference type="RuleBase" id="RU361218"/>
    </source>
</evidence>
<dbReference type="Pfam" id="PF00335">
    <property type="entry name" value="Tetraspanin"/>
    <property type="match status" value="1"/>
</dbReference>
<dbReference type="InterPro" id="IPR018503">
    <property type="entry name" value="Tetraspanin_CS"/>
</dbReference>
<feature type="transmembrane region" description="Helical" evidence="7">
    <location>
        <begin position="211"/>
        <end position="232"/>
    </location>
</feature>
<dbReference type="SUPFAM" id="SSF48652">
    <property type="entry name" value="Tetraspanin"/>
    <property type="match status" value="1"/>
</dbReference>
<dbReference type="PIRSF" id="PIRSF002419">
    <property type="entry name" value="Tetraspanin"/>
    <property type="match status" value="1"/>
</dbReference>
<dbReference type="PANTHER" id="PTHR19282">
    <property type="entry name" value="TETRASPANIN"/>
    <property type="match status" value="1"/>
</dbReference>
<reference evidence="8" key="1">
    <citation type="submission" date="2020-11" db="EMBL/GenBank/DDBJ databases">
        <authorList>
            <person name="Tran Van P."/>
        </authorList>
    </citation>
    <scope>NUCLEOTIDE SEQUENCE</scope>
</reference>
<dbReference type="EMBL" id="OC916192">
    <property type="protein sequence ID" value="CAD7643455.1"/>
    <property type="molecule type" value="Genomic_DNA"/>
</dbReference>